<sequence length="321" mass="37038">MEYRRRQKGDYYNSRDPSRRRSLKKKPPRCSWQPAVPAWEKAFCKVVGSLDWEIILDMKKFVHLYDNVVKWDDSAGEEAFHNAKKRFLAKMHGIPCDMSLPNPDLYIDEVDWDSEVDPELLLDLDREYTIPDASENHETVVIFGDVLYRNEAFSTAGWGETEENFRKATNSSSNNLENPWEKTLRQPEWTANDNGWGEAVECTPPLGDGGGTVGDTGWEVRRETSWLLDQCDYNGTNNGIVRRRWDFNNEKREDAGGFVAMNNNASRLYGNNHKGAYKWRNKNDHKRVTFAHENSTPRCWKPINSCGSLSYHTSGEAGQTW</sequence>
<name>A0ACC0CDC4_CATRO</name>
<accession>A0ACC0CDC4</accession>
<comment type="caution">
    <text evidence="1">The sequence shown here is derived from an EMBL/GenBank/DDBJ whole genome shotgun (WGS) entry which is preliminary data.</text>
</comment>
<gene>
    <name evidence="1" type="ORF">M9H77_04012</name>
</gene>
<evidence type="ECO:0000313" key="1">
    <source>
        <dbReference type="EMBL" id="KAI5682784.1"/>
    </source>
</evidence>
<proteinExistence type="predicted"/>
<organism evidence="1 2">
    <name type="scientific">Catharanthus roseus</name>
    <name type="common">Madagascar periwinkle</name>
    <name type="synonym">Vinca rosea</name>
    <dbReference type="NCBI Taxonomy" id="4058"/>
    <lineage>
        <taxon>Eukaryota</taxon>
        <taxon>Viridiplantae</taxon>
        <taxon>Streptophyta</taxon>
        <taxon>Embryophyta</taxon>
        <taxon>Tracheophyta</taxon>
        <taxon>Spermatophyta</taxon>
        <taxon>Magnoliopsida</taxon>
        <taxon>eudicotyledons</taxon>
        <taxon>Gunneridae</taxon>
        <taxon>Pentapetalae</taxon>
        <taxon>asterids</taxon>
        <taxon>lamiids</taxon>
        <taxon>Gentianales</taxon>
        <taxon>Apocynaceae</taxon>
        <taxon>Rauvolfioideae</taxon>
        <taxon>Vinceae</taxon>
        <taxon>Catharanthinae</taxon>
        <taxon>Catharanthus</taxon>
    </lineage>
</organism>
<protein>
    <submittedName>
        <fullName evidence="1">Uncharacterized protein</fullName>
    </submittedName>
</protein>
<reference evidence="2" key="1">
    <citation type="journal article" date="2023" name="Nat. Plants">
        <title>Single-cell RNA sequencing provides a high-resolution roadmap for understanding the multicellular compartmentation of specialized metabolism.</title>
        <authorList>
            <person name="Sun S."/>
            <person name="Shen X."/>
            <person name="Li Y."/>
            <person name="Li Y."/>
            <person name="Wang S."/>
            <person name="Li R."/>
            <person name="Zhang H."/>
            <person name="Shen G."/>
            <person name="Guo B."/>
            <person name="Wei J."/>
            <person name="Xu J."/>
            <person name="St-Pierre B."/>
            <person name="Chen S."/>
            <person name="Sun C."/>
        </authorList>
    </citation>
    <scope>NUCLEOTIDE SEQUENCE [LARGE SCALE GENOMIC DNA]</scope>
</reference>
<keyword evidence="2" id="KW-1185">Reference proteome</keyword>
<dbReference type="Proteomes" id="UP001060085">
    <property type="component" value="Linkage Group LG01"/>
</dbReference>
<evidence type="ECO:0000313" key="2">
    <source>
        <dbReference type="Proteomes" id="UP001060085"/>
    </source>
</evidence>
<dbReference type="EMBL" id="CM044701">
    <property type="protein sequence ID" value="KAI5682784.1"/>
    <property type="molecule type" value="Genomic_DNA"/>
</dbReference>